<keyword evidence="2" id="KW-1185">Reference proteome</keyword>
<dbReference type="OrthoDB" id="8771052at2"/>
<evidence type="ECO:0008006" key="3">
    <source>
        <dbReference type="Google" id="ProtNLM"/>
    </source>
</evidence>
<evidence type="ECO:0000313" key="1">
    <source>
        <dbReference type="EMBL" id="TDY48220.1"/>
    </source>
</evidence>
<gene>
    <name evidence="1" type="ORF">BX592_111155</name>
</gene>
<dbReference type="EMBL" id="SORE01000011">
    <property type="protein sequence ID" value="TDY48220.1"/>
    <property type="molecule type" value="Genomic_DNA"/>
</dbReference>
<name>A0A4R8LQR4_9BURK</name>
<accession>A0A4R8LQR4</accession>
<protein>
    <recommendedName>
        <fullName evidence="3">TnsA endonuclease-like protein</fullName>
    </recommendedName>
</protein>
<dbReference type="AlphaFoldDB" id="A0A4R8LQR4"/>
<proteinExistence type="predicted"/>
<dbReference type="Proteomes" id="UP000295509">
    <property type="component" value="Unassembled WGS sequence"/>
</dbReference>
<dbReference type="RefSeq" id="WP_134192853.1">
    <property type="nucleotide sequence ID" value="NZ_JBHLUW010000061.1"/>
</dbReference>
<evidence type="ECO:0000313" key="2">
    <source>
        <dbReference type="Proteomes" id="UP000295509"/>
    </source>
</evidence>
<sequence>MEKSLHIAGPVAIARPRGAHRFEAFSPKLARRMTFYRRASLEQWVLLEADPRVITFCERPGYIQINGHNRLADFWVRYIDRDELVILDDCHYKDDATKAVRNLDVQTFLIRKVVRAELAAARVWIENWQRMLPCLVANRDLVPPALPQAIVRFTNEPQRLLAIEREFSTGDPIPVRTAVFGLLHSGRVSAPELRTQPLSLLTSFAALEVQP</sequence>
<comment type="caution">
    <text evidence="1">The sequence shown here is derived from an EMBL/GenBank/DDBJ whole genome shotgun (WGS) entry which is preliminary data.</text>
</comment>
<reference evidence="1 2" key="1">
    <citation type="submission" date="2019-03" db="EMBL/GenBank/DDBJ databases">
        <title>Genomic Encyclopedia of Type Strains, Phase III (KMG-III): the genomes of soil and plant-associated and newly described type strains.</title>
        <authorList>
            <person name="Whitman W."/>
        </authorList>
    </citation>
    <scope>NUCLEOTIDE SEQUENCE [LARGE SCALE GENOMIC DNA]</scope>
    <source>
        <strain evidence="1 2">LMG 29544</strain>
    </source>
</reference>
<organism evidence="1 2">
    <name type="scientific">Paraburkholderia rhizosphaerae</name>
    <dbReference type="NCBI Taxonomy" id="480658"/>
    <lineage>
        <taxon>Bacteria</taxon>
        <taxon>Pseudomonadati</taxon>
        <taxon>Pseudomonadota</taxon>
        <taxon>Betaproteobacteria</taxon>
        <taxon>Burkholderiales</taxon>
        <taxon>Burkholderiaceae</taxon>
        <taxon>Paraburkholderia</taxon>
    </lineage>
</organism>